<keyword evidence="2" id="KW-1185">Reference proteome</keyword>
<gene>
    <name evidence="1" type="ORF">OHB35_00525</name>
</gene>
<organism evidence="1 2">
    <name type="scientific">Streptomyces phaeochromogenes</name>
    <dbReference type="NCBI Taxonomy" id="1923"/>
    <lineage>
        <taxon>Bacteria</taxon>
        <taxon>Bacillati</taxon>
        <taxon>Actinomycetota</taxon>
        <taxon>Actinomycetes</taxon>
        <taxon>Kitasatosporales</taxon>
        <taxon>Streptomycetaceae</taxon>
        <taxon>Streptomyces</taxon>
        <taxon>Streptomyces phaeochromogenes group</taxon>
    </lineage>
</organism>
<name>A0ABZ1HTX5_STRPH</name>
<dbReference type="Proteomes" id="UP001340816">
    <property type="component" value="Chromosome"/>
</dbReference>
<evidence type="ECO:0000313" key="2">
    <source>
        <dbReference type="Proteomes" id="UP001340816"/>
    </source>
</evidence>
<evidence type="ECO:0000313" key="1">
    <source>
        <dbReference type="EMBL" id="WSD22042.1"/>
    </source>
</evidence>
<protein>
    <recommendedName>
        <fullName evidence="3">Helicase-associated domain-containing protein</fullName>
    </recommendedName>
</protein>
<sequence>MRPGKTGVPYAGELSESRQEALAEIDPGWSPAWEIGWQRNYRLALAHVKAGGSLPAGPSAVIVQGEDLEAWIAGQRVGWDKLMPAQQYLLETLGIEPAAESEVVGPVRRSQDDRWNANLTAARQFHTREGIRVRHASTSKK</sequence>
<accession>A0ABZ1HTX5</accession>
<evidence type="ECO:0008006" key="3">
    <source>
        <dbReference type="Google" id="ProtNLM"/>
    </source>
</evidence>
<reference evidence="1 2" key="1">
    <citation type="submission" date="2022-10" db="EMBL/GenBank/DDBJ databases">
        <title>The complete genomes of actinobacterial strains from the NBC collection.</title>
        <authorList>
            <person name="Joergensen T.S."/>
            <person name="Alvarez Arevalo M."/>
            <person name="Sterndorff E.B."/>
            <person name="Faurdal D."/>
            <person name="Vuksanovic O."/>
            <person name="Mourched A.-S."/>
            <person name="Charusanti P."/>
            <person name="Shaw S."/>
            <person name="Blin K."/>
            <person name="Weber T."/>
        </authorList>
    </citation>
    <scope>NUCLEOTIDE SEQUENCE [LARGE SCALE GENOMIC DNA]</scope>
    <source>
        <strain evidence="1 2">NBC 01752</strain>
    </source>
</reference>
<dbReference type="EMBL" id="CP109135">
    <property type="protein sequence ID" value="WSD22042.1"/>
    <property type="molecule type" value="Genomic_DNA"/>
</dbReference>
<proteinExistence type="predicted"/>
<dbReference type="RefSeq" id="WP_326763212.1">
    <property type="nucleotide sequence ID" value="NZ_CP109135.1"/>
</dbReference>